<evidence type="ECO:0000256" key="1">
    <source>
        <dbReference type="SAM" id="Coils"/>
    </source>
</evidence>
<dbReference type="Proteomes" id="UP000596661">
    <property type="component" value="Chromosome 3"/>
</dbReference>
<dbReference type="InterPro" id="IPR006966">
    <property type="entry name" value="Peroxin-3"/>
</dbReference>
<evidence type="ECO:0000313" key="3">
    <source>
        <dbReference type="Proteomes" id="UP000596661"/>
    </source>
</evidence>
<reference evidence="2" key="2">
    <citation type="submission" date="2021-03" db="UniProtKB">
        <authorList>
            <consortium name="EnsemblPlants"/>
        </authorList>
    </citation>
    <scope>IDENTIFICATION</scope>
</reference>
<proteinExistence type="predicted"/>
<organism evidence="2 3">
    <name type="scientific">Cannabis sativa</name>
    <name type="common">Hemp</name>
    <name type="synonym">Marijuana</name>
    <dbReference type="NCBI Taxonomy" id="3483"/>
    <lineage>
        <taxon>Eukaryota</taxon>
        <taxon>Viridiplantae</taxon>
        <taxon>Streptophyta</taxon>
        <taxon>Embryophyta</taxon>
        <taxon>Tracheophyta</taxon>
        <taxon>Spermatophyta</taxon>
        <taxon>Magnoliopsida</taxon>
        <taxon>eudicotyledons</taxon>
        <taxon>Gunneridae</taxon>
        <taxon>Pentapetalae</taxon>
        <taxon>rosids</taxon>
        <taxon>fabids</taxon>
        <taxon>Rosales</taxon>
        <taxon>Cannabaceae</taxon>
        <taxon>Cannabis</taxon>
    </lineage>
</organism>
<dbReference type="EnsemblPlants" id="evm.model.03.1998.1.5bd9b139">
    <property type="protein sequence ID" value="cds.evm.model.03.1998.1.5bd9b139"/>
    <property type="gene ID" value="evm.TU.03.1998"/>
</dbReference>
<dbReference type="GO" id="GO:0005778">
    <property type="term" value="C:peroxisomal membrane"/>
    <property type="evidence" value="ECO:0007669"/>
    <property type="project" value="InterPro"/>
</dbReference>
<sequence>MLSSLRDFWRRHKKKVFVSAGVLGSGYVLYKLYNAHRQRLDDLERELANERKRVDEFVKDQLQSHFENIQRIADTTTLPHAIQFLSSRIEEELRLSHLTDRLMQGKGQPNNLTSSEKLELWDKLKYLSFTRMVLSLWTMTLLSLYIRVQVNILGRHLYIDTARHIGSIHSLDDGDLIDRDDQQKFLACADFLSTNGLSALISNMQAAVTDVIKGCGISSTRQFFTKLLCKYLTPSRA</sequence>
<reference evidence="2" key="1">
    <citation type="submission" date="2018-11" db="EMBL/GenBank/DDBJ databases">
        <authorList>
            <person name="Grassa J C."/>
        </authorList>
    </citation>
    <scope>NUCLEOTIDE SEQUENCE [LARGE SCALE GENOMIC DNA]</scope>
</reference>
<dbReference type="GO" id="GO:0045046">
    <property type="term" value="P:protein import into peroxisome membrane"/>
    <property type="evidence" value="ECO:0007669"/>
    <property type="project" value="TreeGrafter"/>
</dbReference>
<evidence type="ECO:0000313" key="2">
    <source>
        <dbReference type="EnsemblPlants" id="cds.evm.model.03.1998.1.5bd9b139"/>
    </source>
</evidence>
<dbReference type="EMBL" id="UZAU01000349">
    <property type="status" value="NOT_ANNOTATED_CDS"/>
    <property type="molecule type" value="Genomic_DNA"/>
</dbReference>
<dbReference type="AlphaFoldDB" id="A0A803P7H2"/>
<dbReference type="Gramene" id="evm.model.03.1998.1.5bd9b139">
    <property type="protein sequence ID" value="cds.evm.model.03.1998.1.5bd9b139"/>
    <property type="gene ID" value="evm.TU.03.1998"/>
</dbReference>
<evidence type="ECO:0008006" key="4">
    <source>
        <dbReference type="Google" id="ProtNLM"/>
    </source>
</evidence>
<dbReference type="PANTHER" id="PTHR28080">
    <property type="entry name" value="PEROXISOMAL BIOGENESIS FACTOR 3"/>
    <property type="match status" value="1"/>
</dbReference>
<keyword evidence="3" id="KW-1185">Reference proteome</keyword>
<keyword evidence="1" id="KW-0175">Coiled coil</keyword>
<protein>
    <recommendedName>
        <fullName evidence="4">Peroxin-3</fullName>
    </recommendedName>
</protein>
<dbReference type="GO" id="GO:0030674">
    <property type="term" value="F:protein-macromolecule adaptor activity"/>
    <property type="evidence" value="ECO:0007669"/>
    <property type="project" value="TreeGrafter"/>
</dbReference>
<feature type="coiled-coil region" evidence="1">
    <location>
        <begin position="33"/>
        <end position="60"/>
    </location>
</feature>
<accession>A0A803P7H2</accession>
<name>A0A803P7H2_CANSA</name>
<dbReference type="Pfam" id="PF04882">
    <property type="entry name" value="Peroxin-3"/>
    <property type="match status" value="1"/>
</dbReference>
<dbReference type="PANTHER" id="PTHR28080:SF1">
    <property type="entry name" value="PEROXISOMAL BIOGENESIS FACTOR 3"/>
    <property type="match status" value="1"/>
</dbReference>
<gene>
    <name evidence="2" type="primary">LOC115711492</name>
</gene>